<feature type="region of interest" description="Disordered" evidence="4">
    <location>
        <begin position="211"/>
        <end position="238"/>
    </location>
</feature>
<dbReference type="GO" id="GO:0005525">
    <property type="term" value="F:GTP binding"/>
    <property type="evidence" value="ECO:0007669"/>
    <property type="project" value="UniProtKB-KW"/>
</dbReference>
<gene>
    <name evidence="5" type="ORF">OAUR00152_LOCUS20919</name>
</gene>
<name>A0A7S4MWY2_9STRA</name>
<dbReference type="Pfam" id="PF00071">
    <property type="entry name" value="Ras"/>
    <property type="match status" value="1"/>
</dbReference>
<keyword evidence="1" id="KW-0547">Nucleotide-binding</keyword>
<sequence>MGNMPLSLSSSGDAIALVATTRVVPIRLKPKPSLTYSFIGNILVGYALLQSSILLRFTDDSFDDHIQSTIGVDFKVKHMDVMDKRVKLTVWDTAGQERFRTLTSSYYRGAQGVVMVYDVTRRDSFENLDQWLKEVKLYSPNNGEGVVKLLVGNKIDLERKVPREEAEAWARSQGMLFLEASAKTKVGIRQCFMEVVQKILEDPDLLMNTVPGRPKVTIKPQPEGRPTSGYADDEGGCC</sequence>
<keyword evidence="2" id="KW-0342">GTP-binding</keyword>
<evidence type="ECO:0008006" key="6">
    <source>
        <dbReference type="Google" id="ProtNLM"/>
    </source>
</evidence>
<evidence type="ECO:0000256" key="3">
    <source>
        <dbReference type="ARBA" id="ARBA00023288"/>
    </source>
</evidence>
<dbReference type="PROSITE" id="PS51419">
    <property type="entry name" value="RAB"/>
    <property type="match status" value="1"/>
</dbReference>
<dbReference type="PRINTS" id="PR00449">
    <property type="entry name" value="RASTRNSFRMNG"/>
</dbReference>
<dbReference type="AlphaFoldDB" id="A0A7S4MWY2"/>
<dbReference type="PANTHER" id="PTHR47977">
    <property type="entry name" value="RAS-RELATED PROTEIN RAB"/>
    <property type="match status" value="1"/>
</dbReference>
<dbReference type="GO" id="GO:0003924">
    <property type="term" value="F:GTPase activity"/>
    <property type="evidence" value="ECO:0007669"/>
    <property type="project" value="InterPro"/>
</dbReference>
<dbReference type="SMART" id="SM00174">
    <property type="entry name" value="RHO"/>
    <property type="match status" value="1"/>
</dbReference>
<evidence type="ECO:0000256" key="1">
    <source>
        <dbReference type="ARBA" id="ARBA00022741"/>
    </source>
</evidence>
<dbReference type="InterPro" id="IPR005225">
    <property type="entry name" value="Small_GTP-bd"/>
</dbReference>
<dbReference type="SMART" id="SM00176">
    <property type="entry name" value="RAN"/>
    <property type="match status" value="1"/>
</dbReference>
<keyword evidence="3" id="KW-0449">Lipoprotein</keyword>
<proteinExistence type="predicted"/>
<evidence type="ECO:0000256" key="4">
    <source>
        <dbReference type="SAM" id="MobiDB-lite"/>
    </source>
</evidence>
<dbReference type="InterPro" id="IPR027417">
    <property type="entry name" value="P-loop_NTPase"/>
</dbReference>
<dbReference type="SMART" id="SM00175">
    <property type="entry name" value="RAB"/>
    <property type="match status" value="1"/>
</dbReference>
<accession>A0A7S4MWY2</accession>
<reference evidence="5" key="1">
    <citation type="submission" date="2021-01" db="EMBL/GenBank/DDBJ databases">
        <authorList>
            <person name="Corre E."/>
            <person name="Pelletier E."/>
            <person name="Niang G."/>
            <person name="Scheremetjew M."/>
            <person name="Finn R."/>
            <person name="Kale V."/>
            <person name="Holt S."/>
            <person name="Cochrane G."/>
            <person name="Meng A."/>
            <person name="Brown T."/>
            <person name="Cohen L."/>
        </authorList>
    </citation>
    <scope>NUCLEOTIDE SEQUENCE</scope>
    <source>
        <strain evidence="5">Isolate 1302-5</strain>
    </source>
</reference>
<dbReference type="SUPFAM" id="SSF52540">
    <property type="entry name" value="P-loop containing nucleoside triphosphate hydrolases"/>
    <property type="match status" value="1"/>
</dbReference>
<dbReference type="SMART" id="SM00173">
    <property type="entry name" value="RAS"/>
    <property type="match status" value="1"/>
</dbReference>
<evidence type="ECO:0000256" key="2">
    <source>
        <dbReference type="ARBA" id="ARBA00023134"/>
    </source>
</evidence>
<dbReference type="InterPro" id="IPR001806">
    <property type="entry name" value="Small_GTPase"/>
</dbReference>
<dbReference type="PROSITE" id="PS51421">
    <property type="entry name" value="RAS"/>
    <property type="match status" value="1"/>
</dbReference>
<organism evidence="5">
    <name type="scientific">Odontella aurita</name>
    <dbReference type="NCBI Taxonomy" id="265563"/>
    <lineage>
        <taxon>Eukaryota</taxon>
        <taxon>Sar</taxon>
        <taxon>Stramenopiles</taxon>
        <taxon>Ochrophyta</taxon>
        <taxon>Bacillariophyta</taxon>
        <taxon>Mediophyceae</taxon>
        <taxon>Biddulphiophycidae</taxon>
        <taxon>Eupodiscales</taxon>
        <taxon>Odontellaceae</taxon>
        <taxon>Odontella</taxon>
    </lineage>
</organism>
<dbReference type="InterPro" id="IPR050227">
    <property type="entry name" value="Rab"/>
</dbReference>
<dbReference type="PROSITE" id="PS51420">
    <property type="entry name" value="RHO"/>
    <property type="match status" value="1"/>
</dbReference>
<evidence type="ECO:0000313" key="5">
    <source>
        <dbReference type="EMBL" id="CAE2250189.1"/>
    </source>
</evidence>
<dbReference type="Gene3D" id="3.40.50.300">
    <property type="entry name" value="P-loop containing nucleotide triphosphate hydrolases"/>
    <property type="match status" value="1"/>
</dbReference>
<protein>
    <recommendedName>
        <fullName evidence="6">Ras-related protein Rab-18</fullName>
    </recommendedName>
</protein>
<dbReference type="NCBIfam" id="TIGR00231">
    <property type="entry name" value="small_GTP"/>
    <property type="match status" value="1"/>
</dbReference>
<dbReference type="FunFam" id="3.40.50.300:FF:001129">
    <property type="entry name" value="ras-related protein Rab-44 isoform X2"/>
    <property type="match status" value="1"/>
</dbReference>
<dbReference type="EMBL" id="HBKQ01030752">
    <property type="protein sequence ID" value="CAE2250189.1"/>
    <property type="molecule type" value="Transcribed_RNA"/>
</dbReference>